<dbReference type="AlphaFoldDB" id="A0A517YU68"/>
<accession>A0A517YU68</accession>
<protein>
    <submittedName>
        <fullName evidence="1">Uncharacterized protein</fullName>
    </submittedName>
</protein>
<evidence type="ECO:0000313" key="1">
    <source>
        <dbReference type="EMBL" id="QDU33756.1"/>
    </source>
</evidence>
<dbReference type="OrthoDB" id="9809296at2"/>
<dbReference type="EMBL" id="CP036425">
    <property type="protein sequence ID" value="QDU33756.1"/>
    <property type="molecule type" value="Genomic_DNA"/>
</dbReference>
<gene>
    <name evidence="1" type="ORF">KS4_18130</name>
</gene>
<dbReference type="Pfam" id="PF04883">
    <property type="entry name" value="HK97-gp10_like"/>
    <property type="match status" value="1"/>
</dbReference>
<organism evidence="1 2">
    <name type="scientific">Poriferisphaera corsica</name>
    <dbReference type="NCBI Taxonomy" id="2528020"/>
    <lineage>
        <taxon>Bacteria</taxon>
        <taxon>Pseudomonadati</taxon>
        <taxon>Planctomycetota</taxon>
        <taxon>Phycisphaerae</taxon>
        <taxon>Phycisphaerales</taxon>
        <taxon>Phycisphaeraceae</taxon>
        <taxon>Poriferisphaera</taxon>
    </lineage>
</organism>
<dbReference type="KEGG" id="pcor:KS4_18130"/>
<sequence length="151" mass="17570">MEFDIQPDSKEFRRMMGQLDLDAKQMRRINSAGGRAAGNVVKKVMKSESPSDTKTLEKSWHVQLKYDRKTESVTVKVRPNPKKRFAKGGKKRYPAYTAHFADKGFRHWKSKRMVKGNGAYDKAWRRNQSKINSELRAGRLKSIKREIEKNV</sequence>
<dbReference type="Proteomes" id="UP000317369">
    <property type="component" value="Chromosome"/>
</dbReference>
<reference evidence="1 2" key="1">
    <citation type="submission" date="2019-02" db="EMBL/GenBank/DDBJ databases">
        <title>Deep-cultivation of Planctomycetes and their phenomic and genomic characterization uncovers novel biology.</title>
        <authorList>
            <person name="Wiegand S."/>
            <person name="Jogler M."/>
            <person name="Boedeker C."/>
            <person name="Pinto D."/>
            <person name="Vollmers J."/>
            <person name="Rivas-Marin E."/>
            <person name="Kohn T."/>
            <person name="Peeters S.H."/>
            <person name="Heuer A."/>
            <person name="Rast P."/>
            <person name="Oberbeckmann S."/>
            <person name="Bunk B."/>
            <person name="Jeske O."/>
            <person name="Meyerdierks A."/>
            <person name="Storesund J.E."/>
            <person name="Kallscheuer N."/>
            <person name="Luecker S."/>
            <person name="Lage O.M."/>
            <person name="Pohl T."/>
            <person name="Merkel B.J."/>
            <person name="Hornburger P."/>
            <person name="Mueller R.-W."/>
            <person name="Bruemmer F."/>
            <person name="Labrenz M."/>
            <person name="Spormann A.M."/>
            <person name="Op den Camp H."/>
            <person name="Overmann J."/>
            <person name="Amann R."/>
            <person name="Jetten M.S.M."/>
            <person name="Mascher T."/>
            <person name="Medema M.H."/>
            <person name="Devos D.P."/>
            <person name="Kaster A.-K."/>
            <person name="Ovreas L."/>
            <person name="Rohde M."/>
            <person name="Galperin M.Y."/>
            <person name="Jogler C."/>
        </authorList>
    </citation>
    <scope>NUCLEOTIDE SEQUENCE [LARGE SCALE GENOMIC DNA]</scope>
    <source>
        <strain evidence="1 2">KS4</strain>
    </source>
</reference>
<dbReference type="RefSeq" id="WP_145077038.1">
    <property type="nucleotide sequence ID" value="NZ_CP036425.1"/>
</dbReference>
<dbReference type="InterPro" id="IPR010064">
    <property type="entry name" value="HK97-gp10_tail"/>
</dbReference>
<name>A0A517YU68_9BACT</name>
<proteinExistence type="predicted"/>
<evidence type="ECO:0000313" key="2">
    <source>
        <dbReference type="Proteomes" id="UP000317369"/>
    </source>
</evidence>
<keyword evidence="2" id="KW-1185">Reference proteome</keyword>